<dbReference type="PANTHER" id="PTHR46696:SF1">
    <property type="entry name" value="CYTOCHROME P450 YJIB-RELATED"/>
    <property type="match status" value="1"/>
</dbReference>
<dbReference type="RefSeq" id="WP_150489077.1">
    <property type="nucleotide sequence ID" value="NZ_BMUV01000028.1"/>
</dbReference>
<dbReference type="GO" id="GO:0020037">
    <property type="term" value="F:heme binding"/>
    <property type="evidence" value="ECO:0007669"/>
    <property type="project" value="InterPro"/>
</dbReference>
<evidence type="ECO:0000256" key="3">
    <source>
        <dbReference type="SAM" id="MobiDB-lite"/>
    </source>
</evidence>
<dbReference type="SUPFAM" id="SSF48264">
    <property type="entry name" value="Cytochrome P450"/>
    <property type="match status" value="1"/>
</dbReference>
<reference evidence="4 5" key="1">
    <citation type="submission" date="2017-09" db="EMBL/GenBank/DDBJ databases">
        <authorList>
            <person name="Lee N."/>
            <person name="Cho B.-K."/>
        </authorList>
    </citation>
    <scope>NUCLEOTIDE SEQUENCE [LARGE SCALE GENOMIC DNA]</scope>
    <source>
        <strain evidence="4 5">ATCC 12769</strain>
    </source>
</reference>
<evidence type="ECO:0000256" key="1">
    <source>
        <dbReference type="ARBA" id="ARBA00010617"/>
    </source>
</evidence>
<protein>
    <submittedName>
        <fullName evidence="4">Cytochrome P450</fullName>
    </submittedName>
</protein>
<dbReference type="Pfam" id="PF00067">
    <property type="entry name" value="p450"/>
    <property type="match status" value="1"/>
</dbReference>
<gene>
    <name evidence="4" type="ORF">CP967_18820</name>
</gene>
<evidence type="ECO:0000313" key="4">
    <source>
        <dbReference type="EMBL" id="QEU73771.1"/>
    </source>
</evidence>
<accession>A0A5J6FC67</accession>
<dbReference type="AlphaFoldDB" id="A0A5J6FC67"/>
<dbReference type="KEGG" id="snk:CP967_18820"/>
<keyword evidence="2" id="KW-0408">Iron</keyword>
<evidence type="ECO:0000256" key="2">
    <source>
        <dbReference type="RuleBase" id="RU000461"/>
    </source>
</evidence>
<keyword evidence="2" id="KW-0479">Metal-binding</keyword>
<keyword evidence="5" id="KW-1185">Reference proteome</keyword>
<dbReference type="EMBL" id="CP023702">
    <property type="protein sequence ID" value="QEU73771.1"/>
    <property type="molecule type" value="Genomic_DNA"/>
</dbReference>
<dbReference type="GO" id="GO:0004497">
    <property type="term" value="F:monooxygenase activity"/>
    <property type="evidence" value="ECO:0007669"/>
    <property type="project" value="UniProtKB-KW"/>
</dbReference>
<comment type="similarity">
    <text evidence="1 2">Belongs to the cytochrome P450 family.</text>
</comment>
<dbReference type="PRINTS" id="PR00359">
    <property type="entry name" value="BP450"/>
</dbReference>
<dbReference type="InterPro" id="IPR002397">
    <property type="entry name" value="Cyt_P450_B"/>
</dbReference>
<evidence type="ECO:0000313" key="5">
    <source>
        <dbReference type="Proteomes" id="UP000326178"/>
    </source>
</evidence>
<dbReference type="GO" id="GO:0016705">
    <property type="term" value="F:oxidoreductase activity, acting on paired donors, with incorporation or reduction of molecular oxygen"/>
    <property type="evidence" value="ECO:0007669"/>
    <property type="project" value="InterPro"/>
</dbReference>
<dbReference type="Proteomes" id="UP000326178">
    <property type="component" value="Chromosome"/>
</dbReference>
<dbReference type="InterPro" id="IPR017972">
    <property type="entry name" value="Cyt_P450_CS"/>
</dbReference>
<dbReference type="InterPro" id="IPR036396">
    <property type="entry name" value="Cyt_P450_sf"/>
</dbReference>
<keyword evidence="2" id="KW-0560">Oxidoreductase</keyword>
<dbReference type="GO" id="GO:0005506">
    <property type="term" value="F:iron ion binding"/>
    <property type="evidence" value="ECO:0007669"/>
    <property type="project" value="InterPro"/>
</dbReference>
<feature type="region of interest" description="Disordered" evidence="3">
    <location>
        <begin position="300"/>
        <end position="334"/>
    </location>
</feature>
<name>A0A5J6FC67_9ACTN</name>
<dbReference type="InterPro" id="IPR001128">
    <property type="entry name" value="Cyt_P450"/>
</dbReference>
<keyword evidence="2" id="KW-0503">Monooxygenase</keyword>
<dbReference type="PANTHER" id="PTHR46696">
    <property type="entry name" value="P450, PUTATIVE (EUROFUNG)-RELATED"/>
    <property type="match status" value="1"/>
</dbReference>
<proteinExistence type="inferred from homology"/>
<organism evidence="4 5">
    <name type="scientific">Streptomyces nitrosporeus</name>
    <dbReference type="NCBI Taxonomy" id="28894"/>
    <lineage>
        <taxon>Bacteria</taxon>
        <taxon>Bacillati</taxon>
        <taxon>Actinomycetota</taxon>
        <taxon>Actinomycetes</taxon>
        <taxon>Kitasatosporales</taxon>
        <taxon>Streptomycetaceae</taxon>
        <taxon>Streptomyces</taxon>
    </lineage>
</organism>
<sequence length="412" mass="44383">MNRTQPAAVPLVIPEGAAPPEWDDGLDCWVVADPRLARQVLNHPGFASGTFERSFQLYMTDTARAEYHELTEFLRLWFVQTDAPEHTELRRPVQRMFSASYVRSLAGRVEEIVDECLDALAAARPHDVVPTVADGISGTVMAHVVGVDERPETLHRWSRMLSLFIGAMYRQDYARDAHRAMTEMADALSRASAPAAFPRDTPRDRARTTATWAMNLFGGLETTASLLGSVVLTALGDRDVWDAVREEREGAVEALVERVLVTRPPLRHLGRVVAYDQEVAGARLEEGDLVMVSLTGQGLLADPDAGDGPDAGSGPVPGSGPAAGPSGGCPVTGPAGRPEQHLVFGYGPHYCVGAPLARLEAAVLLRRFAQRFPDARLAPEAAEWGPNLSYVGLDHLYVDLGTAAAGPRTGGV</sequence>
<keyword evidence="2" id="KW-0349">Heme</keyword>
<dbReference type="PROSITE" id="PS00086">
    <property type="entry name" value="CYTOCHROME_P450"/>
    <property type="match status" value="1"/>
</dbReference>
<dbReference type="Gene3D" id="1.10.630.10">
    <property type="entry name" value="Cytochrome P450"/>
    <property type="match status" value="1"/>
</dbReference>
<dbReference type="OrthoDB" id="4306803at2"/>